<evidence type="ECO:0000313" key="2">
    <source>
        <dbReference type="Proteomes" id="UP000000305"/>
    </source>
</evidence>
<accession>E9G1J9</accession>
<gene>
    <name evidence="1" type="ORF">DAPPUDRAFT_97514</name>
</gene>
<dbReference type="KEGG" id="dpx:DAPPUDRAFT_97514"/>
<proteinExistence type="predicted"/>
<dbReference type="InParanoid" id="E9G1J9"/>
<dbReference type="AlphaFoldDB" id="E9G1J9"/>
<evidence type="ECO:0000313" key="1">
    <source>
        <dbReference type="EMBL" id="EFX86799.1"/>
    </source>
</evidence>
<dbReference type="EMBL" id="GL732529">
    <property type="protein sequence ID" value="EFX86799.1"/>
    <property type="molecule type" value="Genomic_DNA"/>
</dbReference>
<protein>
    <submittedName>
        <fullName evidence="1">Uncharacterized protein</fullName>
    </submittedName>
</protein>
<dbReference type="Proteomes" id="UP000000305">
    <property type="component" value="Unassembled WGS sequence"/>
</dbReference>
<dbReference type="HOGENOM" id="CLU_1588190_0_0_1"/>
<keyword evidence="2" id="KW-1185">Reference proteome</keyword>
<name>E9G1J9_DAPPU</name>
<organism evidence="1 2">
    <name type="scientific">Daphnia pulex</name>
    <name type="common">Water flea</name>
    <dbReference type="NCBI Taxonomy" id="6669"/>
    <lineage>
        <taxon>Eukaryota</taxon>
        <taxon>Metazoa</taxon>
        <taxon>Ecdysozoa</taxon>
        <taxon>Arthropoda</taxon>
        <taxon>Crustacea</taxon>
        <taxon>Branchiopoda</taxon>
        <taxon>Diplostraca</taxon>
        <taxon>Cladocera</taxon>
        <taxon>Anomopoda</taxon>
        <taxon>Daphniidae</taxon>
        <taxon>Daphnia</taxon>
    </lineage>
</organism>
<sequence length="168" mass="18633">MAKPVLIVQVFPPLHDGREWWPVFLGGKKTKMLLWLGIVVCCVRVSLAIKTGRGIFGLCWTSAHTGSSVFAKPRPDIAGCTATGWQVSSFFLLPFSLVKGQVFGPNLICLPDRESFFLFGLEHPFDISLFPRLRESTAVMALVDSLGYEVLGTDETSFYMKEGFIVVK</sequence>
<reference evidence="1 2" key="1">
    <citation type="journal article" date="2011" name="Science">
        <title>The ecoresponsive genome of Daphnia pulex.</title>
        <authorList>
            <person name="Colbourne J.K."/>
            <person name="Pfrender M.E."/>
            <person name="Gilbert D."/>
            <person name="Thomas W.K."/>
            <person name="Tucker A."/>
            <person name="Oakley T.H."/>
            <person name="Tokishita S."/>
            <person name="Aerts A."/>
            <person name="Arnold G.J."/>
            <person name="Basu M.K."/>
            <person name="Bauer D.J."/>
            <person name="Caceres C.E."/>
            <person name="Carmel L."/>
            <person name="Casola C."/>
            <person name="Choi J.H."/>
            <person name="Detter J.C."/>
            <person name="Dong Q."/>
            <person name="Dusheyko S."/>
            <person name="Eads B.D."/>
            <person name="Frohlich T."/>
            <person name="Geiler-Samerotte K.A."/>
            <person name="Gerlach D."/>
            <person name="Hatcher P."/>
            <person name="Jogdeo S."/>
            <person name="Krijgsveld J."/>
            <person name="Kriventseva E.V."/>
            <person name="Kultz D."/>
            <person name="Laforsch C."/>
            <person name="Lindquist E."/>
            <person name="Lopez J."/>
            <person name="Manak J.R."/>
            <person name="Muller J."/>
            <person name="Pangilinan J."/>
            <person name="Patwardhan R.P."/>
            <person name="Pitluck S."/>
            <person name="Pritham E.J."/>
            <person name="Rechtsteiner A."/>
            <person name="Rho M."/>
            <person name="Rogozin I.B."/>
            <person name="Sakarya O."/>
            <person name="Salamov A."/>
            <person name="Schaack S."/>
            <person name="Shapiro H."/>
            <person name="Shiga Y."/>
            <person name="Skalitzky C."/>
            <person name="Smith Z."/>
            <person name="Souvorov A."/>
            <person name="Sung W."/>
            <person name="Tang Z."/>
            <person name="Tsuchiya D."/>
            <person name="Tu H."/>
            <person name="Vos H."/>
            <person name="Wang M."/>
            <person name="Wolf Y.I."/>
            <person name="Yamagata H."/>
            <person name="Yamada T."/>
            <person name="Ye Y."/>
            <person name="Shaw J.R."/>
            <person name="Andrews J."/>
            <person name="Crease T.J."/>
            <person name="Tang H."/>
            <person name="Lucas S.M."/>
            <person name="Robertson H.M."/>
            <person name="Bork P."/>
            <person name="Koonin E.V."/>
            <person name="Zdobnov E.M."/>
            <person name="Grigoriev I.V."/>
            <person name="Lynch M."/>
            <person name="Boore J.L."/>
        </authorList>
    </citation>
    <scope>NUCLEOTIDE SEQUENCE [LARGE SCALE GENOMIC DNA]</scope>
</reference>